<evidence type="ECO:0000259" key="11">
    <source>
        <dbReference type="Pfam" id="PF21687"/>
    </source>
</evidence>
<dbReference type="InterPro" id="IPR005628">
    <property type="entry name" value="GspK"/>
</dbReference>
<accession>A0ABT5L7I3</accession>
<keyword evidence="13" id="KW-1185">Reference proteome</keyword>
<organism evidence="12 13">
    <name type="scientific">Alteromonas gilva</name>
    <dbReference type="NCBI Taxonomy" id="2987522"/>
    <lineage>
        <taxon>Bacteria</taxon>
        <taxon>Pseudomonadati</taxon>
        <taxon>Pseudomonadota</taxon>
        <taxon>Gammaproteobacteria</taxon>
        <taxon>Alteromonadales</taxon>
        <taxon>Alteromonadaceae</taxon>
        <taxon>Alteromonas/Salinimonas group</taxon>
        <taxon>Alteromonas</taxon>
    </lineage>
</organism>
<keyword evidence="7" id="KW-0653">Protein transport</keyword>
<evidence type="ECO:0000256" key="5">
    <source>
        <dbReference type="ARBA" id="ARBA00022519"/>
    </source>
</evidence>
<evidence type="ECO:0000256" key="6">
    <source>
        <dbReference type="ARBA" id="ARBA00022692"/>
    </source>
</evidence>
<comment type="subcellular location">
    <subcellularLocation>
        <location evidence="1">Cell inner membrane</location>
    </subcellularLocation>
</comment>
<dbReference type="PANTHER" id="PTHR38831:SF1">
    <property type="entry name" value="TYPE II SECRETION SYSTEM PROTEIN K-RELATED"/>
    <property type="match status" value="1"/>
</dbReference>
<evidence type="ECO:0000256" key="9">
    <source>
        <dbReference type="ARBA" id="ARBA00023136"/>
    </source>
</evidence>
<dbReference type="SUPFAM" id="SSF158544">
    <property type="entry name" value="GspK insert domain-like"/>
    <property type="match status" value="1"/>
</dbReference>
<dbReference type="PANTHER" id="PTHR38831">
    <property type="entry name" value="TYPE II SECRETION SYSTEM PROTEIN K"/>
    <property type="match status" value="1"/>
</dbReference>
<protein>
    <submittedName>
        <fullName evidence="12">Type II secretion system protein GspK</fullName>
    </submittedName>
</protein>
<dbReference type="InterPro" id="IPR038072">
    <property type="entry name" value="GspK_central_sf"/>
</dbReference>
<keyword evidence="5" id="KW-0997">Cell inner membrane</keyword>
<comment type="caution">
    <text evidence="12">The sequence shown here is derived from an EMBL/GenBank/DDBJ whole genome shotgun (WGS) entry which is preliminary data.</text>
</comment>
<keyword evidence="4" id="KW-1003">Cell membrane</keyword>
<gene>
    <name evidence="12" type="ORF">OIK42_19825</name>
</gene>
<evidence type="ECO:0000256" key="2">
    <source>
        <dbReference type="ARBA" id="ARBA00007246"/>
    </source>
</evidence>
<reference evidence="12 13" key="1">
    <citation type="submission" date="2022-10" db="EMBL/GenBank/DDBJ databases">
        <title>Alteromonas sp. chi3 Genome sequencing.</title>
        <authorList>
            <person name="Park S."/>
        </authorList>
    </citation>
    <scope>NUCLEOTIDE SEQUENCE [LARGE SCALE GENOMIC DNA]</scope>
    <source>
        <strain evidence="13">chi3</strain>
    </source>
</reference>
<evidence type="ECO:0000256" key="10">
    <source>
        <dbReference type="SAM" id="Phobius"/>
    </source>
</evidence>
<name>A0ABT5L7I3_9ALTE</name>
<dbReference type="InterPro" id="IPR049031">
    <property type="entry name" value="T2SSK_SAM-like_1st"/>
</dbReference>
<evidence type="ECO:0000313" key="12">
    <source>
        <dbReference type="EMBL" id="MDC8833010.1"/>
    </source>
</evidence>
<keyword evidence="3" id="KW-0813">Transport</keyword>
<keyword evidence="9 10" id="KW-0472">Membrane</keyword>
<evidence type="ECO:0000256" key="1">
    <source>
        <dbReference type="ARBA" id="ARBA00004533"/>
    </source>
</evidence>
<evidence type="ECO:0000313" key="13">
    <source>
        <dbReference type="Proteomes" id="UP001218788"/>
    </source>
</evidence>
<sequence length="318" mass="35418">MNFNPALTTQRGIALLSVLVVSLILTLLISGATAMLNKRMALAIDAKQQLAEKMLAHAVKNELTYLIATQRTTRAGVSKGTNPQGASRNDAIWALRYIGDEIRVDGFEYSRTNELATVHYSIQAVNGLIPVNSSAQNWLNRWLYSTGMDNYTAARYTDALADYADPDDWSRPAGGERRSYLNRGMAPPTNFLLQHCGELYDILHWHDNPDLVSQLQPFCGLRRSASVNLNAIPAPLLHQLWPNLADQILAERANGEWILGHSQAQLKFNDISGMTDDFIRFIAGSRFKIQIKTGSHVEATELTTGTKLLPPYTERPLR</sequence>
<proteinExistence type="inferred from homology"/>
<dbReference type="Gene3D" id="1.10.40.60">
    <property type="entry name" value="EpsJ-like"/>
    <property type="match status" value="1"/>
</dbReference>
<dbReference type="Proteomes" id="UP001218788">
    <property type="component" value="Unassembled WGS sequence"/>
</dbReference>
<feature type="domain" description="T2SS protein K first SAM-like" evidence="11">
    <location>
        <begin position="130"/>
        <end position="218"/>
    </location>
</feature>
<evidence type="ECO:0000256" key="7">
    <source>
        <dbReference type="ARBA" id="ARBA00022927"/>
    </source>
</evidence>
<comment type="similarity">
    <text evidence="2">Belongs to the GSP K family.</text>
</comment>
<evidence type="ECO:0000256" key="3">
    <source>
        <dbReference type="ARBA" id="ARBA00022448"/>
    </source>
</evidence>
<dbReference type="EMBL" id="JAQQXP010000005">
    <property type="protein sequence ID" value="MDC8833010.1"/>
    <property type="molecule type" value="Genomic_DNA"/>
</dbReference>
<evidence type="ECO:0000256" key="4">
    <source>
        <dbReference type="ARBA" id="ARBA00022475"/>
    </source>
</evidence>
<keyword evidence="6 10" id="KW-0812">Transmembrane</keyword>
<evidence type="ECO:0000256" key="8">
    <source>
        <dbReference type="ARBA" id="ARBA00022989"/>
    </source>
</evidence>
<keyword evidence="8 10" id="KW-1133">Transmembrane helix</keyword>
<dbReference type="RefSeq" id="WP_273642928.1">
    <property type="nucleotide sequence ID" value="NZ_JAQQXP010000005.1"/>
</dbReference>
<feature type="transmembrane region" description="Helical" evidence="10">
    <location>
        <begin position="12"/>
        <end position="36"/>
    </location>
</feature>
<dbReference type="Pfam" id="PF21687">
    <property type="entry name" value="T2SSK_1st"/>
    <property type="match status" value="1"/>
</dbReference>